<dbReference type="PRINTS" id="PR00344">
    <property type="entry name" value="BCTRLSENSOR"/>
</dbReference>
<evidence type="ECO:0000256" key="7">
    <source>
        <dbReference type="ARBA" id="ARBA00022840"/>
    </source>
</evidence>
<dbReference type="InterPro" id="IPR004358">
    <property type="entry name" value="Sig_transdc_His_kin-like_C"/>
</dbReference>
<dbReference type="GO" id="GO:0016301">
    <property type="term" value="F:kinase activity"/>
    <property type="evidence" value="ECO:0007669"/>
    <property type="project" value="UniProtKB-KW"/>
</dbReference>
<comment type="catalytic activity">
    <reaction evidence="1">
        <text>ATP + protein L-histidine = ADP + protein N-phospho-L-histidine.</text>
        <dbReference type="EC" id="2.7.13.3"/>
    </reaction>
</comment>
<dbReference type="SMART" id="SM00387">
    <property type="entry name" value="HATPase_c"/>
    <property type="match status" value="1"/>
</dbReference>
<dbReference type="SUPFAM" id="SSF55781">
    <property type="entry name" value="GAF domain-like"/>
    <property type="match status" value="1"/>
</dbReference>
<keyword evidence="10" id="KW-1185">Reference proteome</keyword>
<comment type="caution">
    <text evidence="9">The sequence shown here is derived from an EMBL/GenBank/DDBJ whole genome shotgun (WGS) entry which is preliminary data.</text>
</comment>
<dbReference type="InterPro" id="IPR005467">
    <property type="entry name" value="His_kinase_dom"/>
</dbReference>
<dbReference type="PANTHER" id="PTHR43102">
    <property type="entry name" value="SLR1143 PROTEIN"/>
    <property type="match status" value="1"/>
</dbReference>
<dbReference type="InterPro" id="IPR011495">
    <property type="entry name" value="Sig_transdc_His_kin_sub2_dim/P"/>
</dbReference>
<evidence type="ECO:0000256" key="5">
    <source>
        <dbReference type="ARBA" id="ARBA00022741"/>
    </source>
</evidence>
<dbReference type="SMART" id="SM00911">
    <property type="entry name" value="HWE_HK"/>
    <property type="match status" value="1"/>
</dbReference>
<evidence type="ECO:0000256" key="4">
    <source>
        <dbReference type="ARBA" id="ARBA00022679"/>
    </source>
</evidence>
<dbReference type="SMART" id="SM00065">
    <property type="entry name" value="GAF"/>
    <property type="match status" value="1"/>
</dbReference>
<dbReference type="SUPFAM" id="SSF55874">
    <property type="entry name" value="ATPase domain of HSP90 chaperone/DNA topoisomerase II/histidine kinase"/>
    <property type="match status" value="1"/>
</dbReference>
<keyword evidence="6 9" id="KW-0418">Kinase</keyword>
<dbReference type="EC" id="2.7.13.3" evidence="2"/>
<evidence type="ECO:0000256" key="2">
    <source>
        <dbReference type="ARBA" id="ARBA00012438"/>
    </source>
</evidence>
<proteinExistence type="predicted"/>
<dbReference type="InterPro" id="IPR029016">
    <property type="entry name" value="GAF-like_dom_sf"/>
</dbReference>
<accession>A0ABU0J8Q8</accession>
<keyword evidence="3" id="KW-0597">Phosphoprotein</keyword>
<evidence type="ECO:0000256" key="6">
    <source>
        <dbReference type="ARBA" id="ARBA00022777"/>
    </source>
</evidence>
<dbReference type="InterPro" id="IPR036890">
    <property type="entry name" value="HATPase_C_sf"/>
</dbReference>
<evidence type="ECO:0000256" key="3">
    <source>
        <dbReference type="ARBA" id="ARBA00022553"/>
    </source>
</evidence>
<keyword evidence="7" id="KW-0067">ATP-binding</keyword>
<feature type="domain" description="Histidine kinase" evidence="8">
    <location>
        <begin position="300"/>
        <end position="386"/>
    </location>
</feature>
<keyword evidence="5" id="KW-0547">Nucleotide-binding</keyword>
<sequence length="399" mass="42616">MDQPVAGPRDEHLHVLQQYEVLDTPPEPAFDTIAAMAALLLKTAACAINFIGADRQWTKAAVGLPAGAPPPGGLSELCAQAVLQDDILVIPDMAGDPRFAHLLPSVAGAALRFYAGVPLETREGRRIGVLCVLDPQPRALADEHRMLLRALARQVMTELDLRRSLAAERAARMEAERLLVEKGELIARNDMLMREVDHRVKNSLQVVSSMLRLHARQVADQGAARALEEAQQRIASIAAVHEQLYRASNSDVVDMAVFLPGLCQALAANRPAHVEAVTVAAEPLILDSDRAMKMGLLAGELVSNAFKHAYPADRRGSIHVALVRDGGTARLTVADDGVGLPAGFAADAGHGLGMRLVHAVLGQYGGFVRAETGPGTRFIADMPLDEAPREGHSPVGPGR</sequence>
<dbReference type="InterPro" id="IPR003594">
    <property type="entry name" value="HATPase_dom"/>
</dbReference>
<organism evidence="9 10">
    <name type="scientific">Labrys wisconsinensis</name>
    <dbReference type="NCBI Taxonomy" id="425677"/>
    <lineage>
        <taxon>Bacteria</taxon>
        <taxon>Pseudomonadati</taxon>
        <taxon>Pseudomonadota</taxon>
        <taxon>Alphaproteobacteria</taxon>
        <taxon>Hyphomicrobiales</taxon>
        <taxon>Xanthobacteraceae</taxon>
        <taxon>Labrys</taxon>
    </lineage>
</organism>
<dbReference type="Gene3D" id="3.30.565.10">
    <property type="entry name" value="Histidine kinase-like ATPase, C-terminal domain"/>
    <property type="match status" value="1"/>
</dbReference>
<dbReference type="InterPro" id="IPR011102">
    <property type="entry name" value="Sig_transdc_His_kinase_HWE"/>
</dbReference>
<gene>
    <name evidence="9" type="ORF">QO011_003683</name>
</gene>
<evidence type="ECO:0000259" key="8">
    <source>
        <dbReference type="PROSITE" id="PS50109"/>
    </source>
</evidence>
<evidence type="ECO:0000313" key="10">
    <source>
        <dbReference type="Proteomes" id="UP001242480"/>
    </source>
</evidence>
<protein>
    <recommendedName>
        <fullName evidence="2">histidine kinase</fullName>
        <ecNumber evidence="2">2.7.13.3</ecNumber>
    </recommendedName>
</protein>
<dbReference type="EMBL" id="JAUSVX010000006">
    <property type="protein sequence ID" value="MDQ0470664.1"/>
    <property type="molecule type" value="Genomic_DNA"/>
</dbReference>
<name>A0ABU0J8Q8_9HYPH</name>
<dbReference type="Gene3D" id="3.30.450.40">
    <property type="match status" value="1"/>
</dbReference>
<dbReference type="Pfam" id="PF07568">
    <property type="entry name" value="HisKA_2"/>
    <property type="match status" value="1"/>
</dbReference>
<dbReference type="RefSeq" id="WP_307274813.1">
    <property type="nucleotide sequence ID" value="NZ_JAUSVX010000006.1"/>
</dbReference>
<dbReference type="Pfam" id="PF02518">
    <property type="entry name" value="HATPase_c"/>
    <property type="match status" value="1"/>
</dbReference>
<evidence type="ECO:0000313" key="9">
    <source>
        <dbReference type="EMBL" id="MDQ0470664.1"/>
    </source>
</evidence>
<dbReference type="Pfam" id="PF01590">
    <property type="entry name" value="GAF"/>
    <property type="match status" value="1"/>
</dbReference>
<dbReference type="PANTHER" id="PTHR43102:SF2">
    <property type="entry name" value="GAF DOMAIN-CONTAINING PROTEIN"/>
    <property type="match status" value="1"/>
</dbReference>
<reference evidence="9 10" key="1">
    <citation type="submission" date="2023-07" db="EMBL/GenBank/DDBJ databases">
        <title>Genomic Encyclopedia of Type Strains, Phase IV (KMG-IV): sequencing the most valuable type-strain genomes for metagenomic binning, comparative biology and taxonomic classification.</title>
        <authorList>
            <person name="Goeker M."/>
        </authorList>
    </citation>
    <scope>NUCLEOTIDE SEQUENCE [LARGE SCALE GENOMIC DNA]</scope>
    <source>
        <strain evidence="9 10">DSM 19619</strain>
    </source>
</reference>
<keyword evidence="4" id="KW-0808">Transferase</keyword>
<evidence type="ECO:0000256" key="1">
    <source>
        <dbReference type="ARBA" id="ARBA00000085"/>
    </source>
</evidence>
<dbReference type="Proteomes" id="UP001242480">
    <property type="component" value="Unassembled WGS sequence"/>
</dbReference>
<dbReference type="PROSITE" id="PS50109">
    <property type="entry name" value="HIS_KIN"/>
    <property type="match status" value="1"/>
</dbReference>
<dbReference type="InterPro" id="IPR003018">
    <property type="entry name" value="GAF"/>
</dbReference>